<evidence type="ECO:0000313" key="1">
    <source>
        <dbReference type="EMBL" id="MBO8468722.1"/>
    </source>
</evidence>
<gene>
    <name evidence="1" type="ORF">IAA72_02925</name>
</gene>
<sequence length="156" mass="17212">MPQLNKGGKYVFGWSLIREDGSIHFPPMAICEYDLAADDRIIIFTGSRITGGFCVTNSRMLLSSKLKHILTDLPELDGSCPDSEGQFIRYKGRYYSWLHLSGDGCVRIPSSALDSLGLKTGDRLMAIRSSDIAFTMGARGPLIEKGVNYPGEIEVF</sequence>
<dbReference type="EMBL" id="JADIMF010000047">
    <property type="protein sequence ID" value="MBO8468722.1"/>
    <property type="molecule type" value="Genomic_DNA"/>
</dbReference>
<name>A0A9D9NCH7_9SPIO</name>
<reference evidence="1" key="2">
    <citation type="journal article" date="2021" name="PeerJ">
        <title>Extensive microbial diversity within the chicken gut microbiome revealed by metagenomics and culture.</title>
        <authorList>
            <person name="Gilroy R."/>
            <person name="Ravi A."/>
            <person name="Getino M."/>
            <person name="Pursley I."/>
            <person name="Horton D.L."/>
            <person name="Alikhan N.F."/>
            <person name="Baker D."/>
            <person name="Gharbi K."/>
            <person name="Hall N."/>
            <person name="Watson M."/>
            <person name="Adriaenssens E.M."/>
            <person name="Foster-Nyarko E."/>
            <person name="Jarju S."/>
            <person name="Secka A."/>
            <person name="Antonio M."/>
            <person name="Oren A."/>
            <person name="Chaudhuri R.R."/>
            <person name="La Ragione R."/>
            <person name="Hildebrand F."/>
            <person name="Pallen M.J."/>
        </authorList>
    </citation>
    <scope>NUCLEOTIDE SEQUENCE</scope>
    <source>
        <strain evidence="1">14700</strain>
    </source>
</reference>
<reference evidence="1" key="1">
    <citation type="submission" date="2020-10" db="EMBL/GenBank/DDBJ databases">
        <authorList>
            <person name="Gilroy R."/>
        </authorList>
    </citation>
    <scope>NUCLEOTIDE SEQUENCE</scope>
    <source>
        <strain evidence="1">14700</strain>
    </source>
</reference>
<comment type="caution">
    <text evidence="1">The sequence shown here is derived from an EMBL/GenBank/DDBJ whole genome shotgun (WGS) entry which is preliminary data.</text>
</comment>
<proteinExistence type="predicted"/>
<evidence type="ECO:0000313" key="2">
    <source>
        <dbReference type="Proteomes" id="UP000810292"/>
    </source>
</evidence>
<organism evidence="1 2">
    <name type="scientific">Candidatus Ornithospirochaeta stercoravium</name>
    <dbReference type="NCBI Taxonomy" id="2840897"/>
    <lineage>
        <taxon>Bacteria</taxon>
        <taxon>Pseudomonadati</taxon>
        <taxon>Spirochaetota</taxon>
        <taxon>Spirochaetia</taxon>
        <taxon>Spirochaetales</taxon>
        <taxon>Spirochaetaceae</taxon>
        <taxon>Spirochaetaceae incertae sedis</taxon>
        <taxon>Candidatus Ornithospirochaeta</taxon>
    </lineage>
</organism>
<protein>
    <submittedName>
        <fullName evidence="1">Uncharacterized protein</fullName>
    </submittedName>
</protein>
<accession>A0A9D9NCH7</accession>
<dbReference type="Proteomes" id="UP000810292">
    <property type="component" value="Unassembled WGS sequence"/>
</dbReference>
<dbReference type="AlphaFoldDB" id="A0A9D9NCH7"/>